<name>A0A5B8UU12_9SPHI</name>
<keyword evidence="2" id="KW-0808">Transferase</keyword>
<dbReference type="InterPro" id="IPR029044">
    <property type="entry name" value="Nucleotide-diphossugar_trans"/>
</dbReference>
<sequence length="368" mass="41970">MQIIIVMPCYNEEDNLVKACQSFGFGISGQSTLHDVILIIVDNNSTDSTMKVANDIKEKSSDGSVYVVFEGEQGYVPARHRGNLLAVTIAEKLNLKIEDVLILQADADTIYSNGYVDFIKAAALQYGHNFLFEACVSYPPDFLSDYASYFNLCSISDAKYQNLFDSINHDYIVDDKVSGYWLSDYIKWGQHQREFNAKGQEIFAETTRLFIRAQAKGAKRIWVDSAIAYHSGRKILKDYLFHFVTAGFPRELDWNADWKLQNEGRDVIIEPQIPLNTEIESAVLNYRNLHMIAIFYLLPFHIEQTLGIDTDHRYPEFREFAQGLLPKRNVDDLLSSPGIFLMDVFEVINSQGGEILGEADKIDFEKFC</sequence>
<keyword evidence="3" id="KW-1185">Reference proteome</keyword>
<evidence type="ECO:0000313" key="3">
    <source>
        <dbReference type="Proteomes" id="UP000321479"/>
    </source>
</evidence>
<proteinExistence type="predicted"/>
<dbReference type="RefSeq" id="WP_147030989.1">
    <property type="nucleotide sequence ID" value="NZ_CP042436.1"/>
</dbReference>
<dbReference type="GO" id="GO:0016740">
    <property type="term" value="F:transferase activity"/>
    <property type="evidence" value="ECO:0007669"/>
    <property type="project" value="UniProtKB-KW"/>
</dbReference>
<dbReference type="Proteomes" id="UP000321479">
    <property type="component" value="Chromosome"/>
</dbReference>
<dbReference type="SUPFAM" id="SSF53448">
    <property type="entry name" value="Nucleotide-diphospho-sugar transferases"/>
    <property type="match status" value="1"/>
</dbReference>
<organism evidence="2 3">
    <name type="scientific">Mucilaginibacter ginsenosidivorans</name>
    <dbReference type="NCBI Taxonomy" id="398053"/>
    <lineage>
        <taxon>Bacteria</taxon>
        <taxon>Pseudomonadati</taxon>
        <taxon>Bacteroidota</taxon>
        <taxon>Sphingobacteriia</taxon>
        <taxon>Sphingobacteriales</taxon>
        <taxon>Sphingobacteriaceae</taxon>
        <taxon>Mucilaginibacter</taxon>
    </lineage>
</organism>
<protein>
    <submittedName>
        <fullName evidence="2">Glycosyltransferase</fullName>
    </submittedName>
</protein>
<dbReference type="Gene3D" id="3.90.550.10">
    <property type="entry name" value="Spore Coat Polysaccharide Biosynthesis Protein SpsA, Chain A"/>
    <property type="match status" value="1"/>
</dbReference>
<gene>
    <name evidence="2" type="ORF">FRZ54_07375</name>
</gene>
<reference evidence="2 3" key="1">
    <citation type="journal article" date="2017" name="Curr. Microbiol.">
        <title>Mucilaginibacter ginsenosidivorans sp. nov., Isolated from Soil of Ginseng Field.</title>
        <authorList>
            <person name="Kim M.M."/>
            <person name="Siddiqi M.Z."/>
            <person name="Im W.T."/>
        </authorList>
    </citation>
    <scope>NUCLEOTIDE SEQUENCE [LARGE SCALE GENOMIC DNA]</scope>
    <source>
        <strain evidence="2 3">Gsoil 3017</strain>
    </source>
</reference>
<evidence type="ECO:0000259" key="1">
    <source>
        <dbReference type="Pfam" id="PF00535"/>
    </source>
</evidence>
<dbReference type="OrthoDB" id="8416156at2"/>
<evidence type="ECO:0000313" key="2">
    <source>
        <dbReference type="EMBL" id="QEC62412.1"/>
    </source>
</evidence>
<dbReference type="AlphaFoldDB" id="A0A5B8UU12"/>
<feature type="domain" description="Glycosyltransferase 2-like" evidence="1">
    <location>
        <begin position="5"/>
        <end position="84"/>
    </location>
</feature>
<dbReference type="KEGG" id="mgin:FRZ54_07375"/>
<dbReference type="InterPro" id="IPR001173">
    <property type="entry name" value="Glyco_trans_2-like"/>
</dbReference>
<dbReference type="Pfam" id="PF00535">
    <property type="entry name" value="Glycos_transf_2"/>
    <property type="match status" value="1"/>
</dbReference>
<accession>A0A5B8UU12</accession>
<dbReference type="EMBL" id="CP042436">
    <property type="protein sequence ID" value="QEC62412.1"/>
    <property type="molecule type" value="Genomic_DNA"/>
</dbReference>